<dbReference type="EMBL" id="JAGRRH010000009">
    <property type="protein sequence ID" value="KAG7364518.1"/>
    <property type="molecule type" value="Genomic_DNA"/>
</dbReference>
<feature type="signal peptide" evidence="3">
    <location>
        <begin position="1"/>
        <end position="17"/>
    </location>
</feature>
<dbReference type="OrthoDB" id="447842at2759"/>
<protein>
    <submittedName>
        <fullName evidence="5">NUDIX domain containing protein</fullName>
    </submittedName>
</protein>
<dbReference type="GO" id="GO:0051287">
    <property type="term" value="F:NAD binding"/>
    <property type="evidence" value="ECO:0007669"/>
    <property type="project" value="TreeGrafter"/>
</dbReference>
<keyword evidence="3" id="KW-0732">Signal</keyword>
<reference evidence="5" key="1">
    <citation type="journal article" date="2021" name="Sci. Rep.">
        <title>Diploid genomic architecture of Nitzschia inconspicua, an elite biomass production diatom.</title>
        <authorList>
            <person name="Oliver A."/>
            <person name="Podell S."/>
            <person name="Pinowska A."/>
            <person name="Traller J.C."/>
            <person name="Smith S.R."/>
            <person name="McClure R."/>
            <person name="Beliaev A."/>
            <person name="Bohutskyi P."/>
            <person name="Hill E.A."/>
            <person name="Rabines A."/>
            <person name="Zheng H."/>
            <person name="Allen L.Z."/>
            <person name="Kuo A."/>
            <person name="Grigoriev I.V."/>
            <person name="Allen A.E."/>
            <person name="Hazlebeck D."/>
            <person name="Allen E.E."/>
        </authorList>
    </citation>
    <scope>NUCLEOTIDE SEQUENCE</scope>
    <source>
        <strain evidence="5">Hildebrandi</strain>
    </source>
</reference>
<organism evidence="5 6">
    <name type="scientific">Nitzschia inconspicua</name>
    <dbReference type="NCBI Taxonomy" id="303405"/>
    <lineage>
        <taxon>Eukaryota</taxon>
        <taxon>Sar</taxon>
        <taxon>Stramenopiles</taxon>
        <taxon>Ochrophyta</taxon>
        <taxon>Bacillariophyta</taxon>
        <taxon>Bacillariophyceae</taxon>
        <taxon>Bacillariophycidae</taxon>
        <taxon>Bacillariales</taxon>
        <taxon>Bacillariaceae</taxon>
        <taxon>Nitzschia</taxon>
    </lineage>
</organism>
<evidence type="ECO:0000256" key="2">
    <source>
        <dbReference type="ARBA" id="ARBA00022801"/>
    </source>
</evidence>
<keyword evidence="2" id="KW-0378">Hydrolase</keyword>
<dbReference type="PANTHER" id="PTHR13994">
    <property type="entry name" value="NUDIX HYDROLASE RELATED"/>
    <property type="match status" value="1"/>
</dbReference>
<name>A0A9K3LMP2_9STRA</name>
<accession>A0A9K3LMP2</accession>
<dbReference type="PROSITE" id="PS00893">
    <property type="entry name" value="NUDIX_BOX"/>
    <property type="match status" value="1"/>
</dbReference>
<evidence type="ECO:0000313" key="5">
    <source>
        <dbReference type="EMBL" id="KAG7364518.1"/>
    </source>
</evidence>
<dbReference type="InterPro" id="IPR000086">
    <property type="entry name" value="NUDIX_hydrolase_dom"/>
</dbReference>
<dbReference type="InterPro" id="IPR003293">
    <property type="entry name" value="Nudix_hydrolase6-like"/>
</dbReference>
<comment type="similarity">
    <text evidence="1">Belongs to the Nudix hydrolase family.</text>
</comment>
<dbReference type="Pfam" id="PF18290">
    <property type="entry name" value="Nudix_hydro"/>
    <property type="match status" value="1"/>
</dbReference>
<dbReference type="PANTHER" id="PTHR13994:SF13">
    <property type="entry name" value="FI03680P"/>
    <property type="match status" value="1"/>
</dbReference>
<dbReference type="GO" id="GO:0035529">
    <property type="term" value="F:NADH pyrophosphatase activity"/>
    <property type="evidence" value="ECO:0007669"/>
    <property type="project" value="TreeGrafter"/>
</dbReference>
<dbReference type="CDD" id="cd04670">
    <property type="entry name" value="NUDIX_ASFGF2_Nudt6"/>
    <property type="match status" value="1"/>
</dbReference>
<dbReference type="InterPro" id="IPR020084">
    <property type="entry name" value="NUDIX_hydrolase_CS"/>
</dbReference>
<evidence type="ECO:0000313" key="6">
    <source>
        <dbReference type="Proteomes" id="UP000693970"/>
    </source>
</evidence>
<sequence>MQRLNLILRSSLGWACAASWGNSRVFVSSMAIRKDFSTGSGSRPAPRIPLQFPLSLRMSSCDAISNGERLLSEEEGHNNQTWNELLPFVDSSHRSATITVPIYAADDDDIHFHPTTFSKLLKDTITALRDMKKSSVWVEVPMSRARLIEDMQGLGFEFHHAEGTMAKLNLWLHPDIPSKIPEYATHHLGVGAVVINSRDEILCIRELRQNYMPYKIPTGLSERGESIAEAAEREVLEETGIQAKFDSILSFRHTHGMAHGRSDIFFVCRLNPVEDDGRIPTPVPQACEVAEAMWLPLTEYRSMIEGEKDGKGHPMMAFVMNKIFDQGRFIDHKEVKSVVPGRKPTPMYFPHVNNSTTMMKN</sequence>
<dbReference type="Proteomes" id="UP000693970">
    <property type="component" value="Unassembled WGS sequence"/>
</dbReference>
<keyword evidence="6" id="KW-1185">Reference proteome</keyword>
<comment type="caution">
    <text evidence="5">The sequence shown here is derived from an EMBL/GenBank/DDBJ whole genome shotgun (WGS) entry which is preliminary data.</text>
</comment>
<evidence type="ECO:0000256" key="1">
    <source>
        <dbReference type="ARBA" id="ARBA00005582"/>
    </source>
</evidence>
<dbReference type="PROSITE" id="PS51462">
    <property type="entry name" value="NUDIX"/>
    <property type="match status" value="1"/>
</dbReference>
<feature type="domain" description="Nudix hydrolase" evidence="4">
    <location>
        <begin position="185"/>
        <end position="317"/>
    </location>
</feature>
<reference evidence="5" key="2">
    <citation type="submission" date="2021-04" db="EMBL/GenBank/DDBJ databases">
        <authorList>
            <person name="Podell S."/>
        </authorList>
    </citation>
    <scope>NUCLEOTIDE SEQUENCE</scope>
    <source>
        <strain evidence="5">Hildebrandi</strain>
    </source>
</reference>
<dbReference type="InterPro" id="IPR040618">
    <property type="entry name" value="Pre-Nudix"/>
</dbReference>
<proteinExistence type="inferred from homology"/>
<gene>
    <name evidence="5" type="ORF">IV203_037720</name>
</gene>
<dbReference type="Pfam" id="PF00293">
    <property type="entry name" value="NUDIX"/>
    <property type="match status" value="1"/>
</dbReference>
<dbReference type="AlphaFoldDB" id="A0A9K3LMP2"/>
<feature type="chain" id="PRO_5039890097" evidence="3">
    <location>
        <begin position="18"/>
        <end position="361"/>
    </location>
</feature>
<evidence type="ECO:0000259" key="4">
    <source>
        <dbReference type="PROSITE" id="PS51462"/>
    </source>
</evidence>
<dbReference type="GO" id="GO:0047631">
    <property type="term" value="F:ADP-ribose diphosphatase activity"/>
    <property type="evidence" value="ECO:0007669"/>
    <property type="project" value="TreeGrafter"/>
</dbReference>
<evidence type="ECO:0000256" key="3">
    <source>
        <dbReference type="SAM" id="SignalP"/>
    </source>
</evidence>